<dbReference type="EnsemblMetazoa" id="ACHR006572-RA">
    <property type="protein sequence ID" value="ACHR006572-PA"/>
    <property type="gene ID" value="ACHR006572"/>
</dbReference>
<reference evidence="7" key="1">
    <citation type="submission" date="2013-03" db="EMBL/GenBank/DDBJ databases">
        <title>The Genome Sequence of Anopheles christyi ACHKN1017.</title>
        <authorList>
            <consortium name="The Broad Institute Genomics Platform"/>
            <person name="Neafsey D.E."/>
            <person name="Besansky N."/>
            <person name="Walker B."/>
            <person name="Young S.K."/>
            <person name="Zeng Q."/>
            <person name="Gargeya S."/>
            <person name="Fitzgerald M."/>
            <person name="Haas B."/>
            <person name="Abouelleil A."/>
            <person name="Allen A.W."/>
            <person name="Alvarado L."/>
            <person name="Arachchi H.M."/>
            <person name="Berlin A.M."/>
            <person name="Chapman S.B."/>
            <person name="Gainer-Dewar J."/>
            <person name="Goldberg J."/>
            <person name="Griggs A."/>
            <person name="Gujja S."/>
            <person name="Hansen M."/>
            <person name="Howarth C."/>
            <person name="Imamovic A."/>
            <person name="Ireland A."/>
            <person name="Larimer J."/>
            <person name="McCowan C."/>
            <person name="Murphy C."/>
            <person name="Pearson M."/>
            <person name="Poon T.W."/>
            <person name="Priest M."/>
            <person name="Roberts A."/>
            <person name="Saif S."/>
            <person name="Shea T."/>
            <person name="Sisk P."/>
            <person name="Sykes S."/>
            <person name="Wortman J."/>
            <person name="Nusbaum C."/>
            <person name="Birren B."/>
        </authorList>
    </citation>
    <scope>NUCLEOTIDE SEQUENCE [LARGE SCALE GENOMIC DNA]</scope>
    <source>
        <strain evidence="7">ACHKN1017</strain>
    </source>
</reference>
<protein>
    <recommendedName>
        <fullName evidence="5">NR LBD domain-containing protein</fullName>
    </recommendedName>
</protein>
<keyword evidence="1" id="KW-0805">Transcription regulation</keyword>
<evidence type="ECO:0000256" key="1">
    <source>
        <dbReference type="ARBA" id="ARBA00023015"/>
    </source>
</evidence>
<evidence type="ECO:0000256" key="4">
    <source>
        <dbReference type="SAM" id="MobiDB-lite"/>
    </source>
</evidence>
<name>A0A182K737_9DIPT</name>
<keyword evidence="2" id="KW-0804">Transcription</keyword>
<dbReference type="PRINTS" id="PR01282">
    <property type="entry name" value="COUPTNFACTOR"/>
</dbReference>
<dbReference type="VEuPathDB" id="VectorBase:ACHR006572"/>
<dbReference type="Proteomes" id="UP000075881">
    <property type="component" value="Unassembled WGS sequence"/>
</dbReference>
<feature type="region of interest" description="Disordered" evidence="4">
    <location>
        <begin position="135"/>
        <end position="201"/>
    </location>
</feature>
<evidence type="ECO:0000256" key="3">
    <source>
        <dbReference type="ARBA" id="ARBA00023170"/>
    </source>
</evidence>
<dbReference type="PROSITE" id="PS51843">
    <property type="entry name" value="NR_LBD"/>
    <property type="match status" value="1"/>
</dbReference>
<feature type="region of interest" description="Disordered" evidence="4">
    <location>
        <begin position="261"/>
        <end position="288"/>
    </location>
</feature>
<dbReference type="InterPro" id="IPR050274">
    <property type="entry name" value="Nuclear_hormone_rcpt_NR2"/>
</dbReference>
<evidence type="ECO:0000313" key="7">
    <source>
        <dbReference type="Proteomes" id="UP000075881"/>
    </source>
</evidence>
<feature type="compositionally biased region" description="Low complexity" evidence="4">
    <location>
        <begin position="135"/>
        <end position="163"/>
    </location>
</feature>
<reference evidence="6" key="2">
    <citation type="submission" date="2020-05" db="UniProtKB">
        <authorList>
            <consortium name="EnsemblMetazoa"/>
        </authorList>
    </citation>
    <scope>IDENTIFICATION</scope>
    <source>
        <strain evidence="6">ACHKN1017</strain>
    </source>
</reference>
<dbReference type="AlphaFoldDB" id="A0A182K737"/>
<evidence type="ECO:0000259" key="5">
    <source>
        <dbReference type="PROSITE" id="PS51843"/>
    </source>
</evidence>
<evidence type="ECO:0000313" key="6">
    <source>
        <dbReference type="EnsemblMetazoa" id="ACHR006572-PA"/>
    </source>
</evidence>
<accession>A0A182K737</accession>
<sequence>ACGLSDVAHIESLQEKSQCALEEYCRSQYPNQPTRFGKLLLRLPSLRTVSSQVIEQLFFVRLVGKTPIETLIRDMLLSGSSFSWPYLPSISYYSSCCSDMAAAALSSLMASTSQFTQFQNTLNFVSGGAIGGSAVSSSSSGSSSNGSHASTGSAASASSSRSGGSTGDTLAAGSTNVSSAGAPGGSDSTTMDGNEDTGRHLNSFDSTLAALAADHHAPPVVLSETVVGQRKMIRSQPPDLPAILGMGHVASLHLIDDIDRRAGDSDSSNGQLRHHDDTNVSVVDDDAA</sequence>
<proteinExistence type="predicted"/>
<dbReference type="Gene3D" id="1.10.565.10">
    <property type="entry name" value="Retinoid X Receptor"/>
    <property type="match status" value="1"/>
</dbReference>
<dbReference type="InterPro" id="IPR000536">
    <property type="entry name" value="Nucl_hrmn_rcpt_lig-bd"/>
</dbReference>
<evidence type="ECO:0000256" key="2">
    <source>
        <dbReference type="ARBA" id="ARBA00023163"/>
    </source>
</evidence>
<dbReference type="Pfam" id="PF00104">
    <property type="entry name" value="Hormone_recep"/>
    <property type="match status" value="1"/>
</dbReference>
<organism evidence="6 7">
    <name type="scientific">Anopheles christyi</name>
    <dbReference type="NCBI Taxonomy" id="43041"/>
    <lineage>
        <taxon>Eukaryota</taxon>
        <taxon>Metazoa</taxon>
        <taxon>Ecdysozoa</taxon>
        <taxon>Arthropoda</taxon>
        <taxon>Hexapoda</taxon>
        <taxon>Insecta</taxon>
        <taxon>Pterygota</taxon>
        <taxon>Neoptera</taxon>
        <taxon>Endopterygota</taxon>
        <taxon>Diptera</taxon>
        <taxon>Nematocera</taxon>
        <taxon>Culicoidea</taxon>
        <taxon>Culicidae</taxon>
        <taxon>Anophelinae</taxon>
        <taxon>Anopheles</taxon>
    </lineage>
</organism>
<dbReference type="STRING" id="43041.A0A182K737"/>
<keyword evidence="7" id="KW-1185">Reference proteome</keyword>
<dbReference type="SUPFAM" id="SSF48508">
    <property type="entry name" value="Nuclear receptor ligand-binding domain"/>
    <property type="match status" value="1"/>
</dbReference>
<dbReference type="PANTHER" id="PTHR24083">
    <property type="entry name" value="NUCLEAR HORMONE RECEPTOR"/>
    <property type="match status" value="1"/>
</dbReference>
<dbReference type="InterPro" id="IPR035500">
    <property type="entry name" value="NHR-like_dom_sf"/>
</dbReference>
<feature type="domain" description="NR LBD" evidence="5">
    <location>
        <begin position="1"/>
        <end position="79"/>
    </location>
</feature>
<keyword evidence="3" id="KW-0675">Receptor</keyword>